<dbReference type="PROSITE" id="PS00028">
    <property type="entry name" value="ZINC_FINGER_C2H2_1"/>
    <property type="match status" value="3"/>
</dbReference>
<dbReference type="EMBL" id="GFXV01007104">
    <property type="protein sequence ID" value="MBW18909.1"/>
    <property type="molecule type" value="Transcribed_RNA"/>
</dbReference>
<evidence type="ECO:0000313" key="10">
    <source>
        <dbReference type="EMBL" id="MBW18909.1"/>
    </source>
</evidence>
<dbReference type="PANTHER" id="PTHR24406">
    <property type="entry name" value="TRANSCRIPTIONAL REPRESSOR CTCFL-RELATED"/>
    <property type="match status" value="1"/>
</dbReference>
<evidence type="ECO:0000259" key="9">
    <source>
        <dbReference type="PROSITE" id="PS50157"/>
    </source>
</evidence>
<evidence type="ECO:0000256" key="6">
    <source>
        <dbReference type="ARBA" id="ARBA00023242"/>
    </source>
</evidence>
<evidence type="ECO:0000256" key="3">
    <source>
        <dbReference type="ARBA" id="ARBA00022737"/>
    </source>
</evidence>
<evidence type="ECO:0000256" key="7">
    <source>
        <dbReference type="PROSITE-ProRule" id="PRU00042"/>
    </source>
</evidence>
<keyword evidence="4 7" id="KW-0863">Zinc-finger</keyword>
<dbReference type="GO" id="GO:0008270">
    <property type="term" value="F:zinc ion binding"/>
    <property type="evidence" value="ECO:0007669"/>
    <property type="project" value="UniProtKB-KW"/>
</dbReference>
<feature type="domain" description="C2H2-type" evidence="9">
    <location>
        <begin position="2"/>
        <end position="30"/>
    </location>
</feature>
<keyword evidence="5" id="KW-0862">Zinc</keyword>
<protein>
    <submittedName>
        <fullName evidence="10">Neurotrophin receptor-interacting factor</fullName>
    </submittedName>
</protein>
<dbReference type="Pfam" id="PF00096">
    <property type="entry name" value="zf-C2H2"/>
    <property type="match status" value="1"/>
</dbReference>
<sequence length="129" mass="14683">MFNCQVCDAKYNSVSGLNKHLRTKHKDTPKIKKNVYYCNDCDGSFDLKSNMIKHTKTHLYGQHSNMLCSYTNCTKSFASIAGLIVHLKSHNINVESTLLNFNSIEGTSIYNYIIIYLLTITTNLLCFSD</sequence>
<comment type="subcellular location">
    <subcellularLocation>
        <location evidence="1">Nucleus</location>
    </subcellularLocation>
</comment>
<feature type="domain" description="C2H2-type" evidence="9">
    <location>
        <begin position="66"/>
        <end position="90"/>
    </location>
</feature>
<dbReference type="InterPro" id="IPR013087">
    <property type="entry name" value="Znf_C2H2_type"/>
</dbReference>
<feature type="domain" description="C2H2-type" evidence="9">
    <location>
        <begin position="36"/>
        <end position="58"/>
    </location>
</feature>
<accession>A0A2H8TYB5</accession>
<dbReference type="OrthoDB" id="2687452at2759"/>
<evidence type="ECO:0000256" key="5">
    <source>
        <dbReference type="ARBA" id="ARBA00022833"/>
    </source>
</evidence>
<keyword evidence="10" id="KW-0675">Receptor</keyword>
<evidence type="ECO:0000256" key="8">
    <source>
        <dbReference type="SAM" id="Phobius"/>
    </source>
</evidence>
<keyword evidence="8" id="KW-1133">Transmembrane helix</keyword>
<dbReference type="Pfam" id="PF13912">
    <property type="entry name" value="zf-C2H2_6"/>
    <property type="match status" value="2"/>
</dbReference>
<evidence type="ECO:0000256" key="4">
    <source>
        <dbReference type="ARBA" id="ARBA00022771"/>
    </source>
</evidence>
<keyword evidence="8" id="KW-0472">Membrane</keyword>
<keyword evidence="8" id="KW-0812">Transmembrane</keyword>
<keyword evidence="3" id="KW-0677">Repeat</keyword>
<feature type="transmembrane region" description="Helical" evidence="8">
    <location>
        <begin position="109"/>
        <end position="127"/>
    </location>
</feature>
<dbReference type="Gene3D" id="3.30.160.60">
    <property type="entry name" value="Classic Zinc Finger"/>
    <property type="match status" value="1"/>
</dbReference>
<name>A0A2H8TYB5_9HEMI</name>
<dbReference type="AlphaFoldDB" id="A0A2H8TYB5"/>
<dbReference type="InterPro" id="IPR050888">
    <property type="entry name" value="ZnF_C2H2-type_TF"/>
</dbReference>
<evidence type="ECO:0000256" key="1">
    <source>
        <dbReference type="ARBA" id="ARBA00004123"/>
    </source>
</evidence>
<keyword evidence="6" id="KW-0539">Nucleus</keyword>
<organism evidence="10">
    <name type="scientific">Melanaphis sacchari</name>
    <dbReference type="NCBI Taxonomy" id="742174"/>
    <lineage>
        <taxon>Eukaryota</taxon>
        <taxon>Metazoa</taxon>
        <taxon>Ecdysozoa</taxon>
        <taxon>Arthropoda</taxon>
        <taxon>Hexapoda</taxon>
        <taxon>Insecta</taxon>
        <taxon>Pterygota</taxon>
        <taxon>Neoptera</taxon>
        <taxon>Paraneoptera</taxon>
        <taxon>Hemiptera</taxon>
        <taxon>Sternorrhyncha</taxon>
        <taxon>Aphidomorpha</taxon>
        <taxon>Aphidoidea</taxon>
        <taxon>Aphididae</taxon>
        <taxon>Aphidini</taxon>
        <taxon>Melanaphis</taxon>
    </lineage>
</organism>
<dbReference type="GO" id="GO:0005634">
    <property type="term" value="C:nucleus"/>
    <property type="evidence" value="ECO:0007669"/>
    <property type="project" value="UniProtKB-SubCell"/>
</dbReference>
<dbReference type="SUPFAM" id="SSF57667">
    <property type="entry name" value="beta-beta-alpha zinc fingers"/>
    <property type="match status" value="1"/>
</dbReference>
<dbReference type="InterPro" id="IPR036236">
    <property type="entry name" value="Znf_C2H2_sf"/>
</dbReference>
<evidence type="ECO:0000256" key="2">
    <source>
        <dbReference type="ARBA" id="ARBA00022723"/>
    </source>
</evidence>
<dbReference type="PROSITE" id="PS50157">
    <property type="entry name" value="ZINC_FINGER_C2H2_2"/>
    <property type="match status" value="3"/>
</dbReference>
<keyword evidence="2" id="KW-0479">Metal-binding</keyword>
<reference evidence="10" key="1">
    <citation type="submission" date="2017-10" db="EMBL/GenBank/DDBJ databases">
        <title>Transcriptome Assembly of Sugarcane Aphid Adults.</title>
        <authorList>
            <person name="Scully E.D."/>
            <person name="Palmer N.A."/>
            <person name="Geib S.M."/>
            <person name="Sarath G."/>
            <person name="Sattler S.E."/>
        </authorList>
    </citation>
    <scope>NUCLEOTIDE SEQUENCE</scope>
    <source>
        <tissue evidence="10">Whole body</tissue>
    </source>
</reference>
<dbReference type="SMART" id="SM00355">
    <property type="entry name" value="ZnF_C2H2"/>
    <property type="match status" value="3"/>
</dbReference>
<gene>
    <name evidence="10" type="primary">ZNF274_0</name>
</gene>
<proteinExistence type="predicted"/>